<evidence type="ECO:0000256" key="5">
    <source>
        <dbReference type="ARBA" id="ARBA00022801"/>
    </source>
</evidence>
<keyword evidence="4" id="KW-0255">Endonuclease</keyword>
<sequence length="64" mass="7367">MNYIKLEKIITRNGWILVRTMGSSRQYRKLDHKNTVIIANHGNGRVSVDVLTTLEKKTGLSLQR</sequence>
<dbReference type="GO" id="GO:0003729">
    <property type="term" value="F:mRNA binding"/>
    <property type="evidence" value="ECO:0007669"/>
    <property type="project" value="InterPro"/>
</dbReference>
<comment type="similarity">
    <text evidence="1">Belongs to the HicA mRNA interferase family.</text>
</comment>
<dbReference type="GO" id="GO:0016787">
    <property type="term" value="F:hydrolase activity"/>
    <property type="evidence" value="ECO:0007669"/>
    <property type="project" value="UniProtKB-KW"/>
</dbReference>
<name>A0A1F2PLT1_9FIRM</name>
<protein>
    <submittedName>
        <fullName evidence="8">YcfA-like protein</fullName>
    </submittedName>
</protein>
<evidence type="ECO:0000256" key="6">
    <source>
        <dbReference type="ARBA" id="ARBA00022884"/>
    </source>
</evidence>
<dbReference type="Pfam" id="PF07927">
    <property type="entry name" value="HicA_toxin"/>
    <property type="match status" value="1"/>
</dbReference>
<keyword evidence="2" id="KW-1277">Toxin-antitoxin system</keyword>
<evidence type="ECO:0000256" key="2">
    <source>
        <dbReference type="ARBA" id="ARBA00022649"/>
    </source>
</evidence>
<gene>
    <name evidence="8" type="ORF">ACWI_09410</name>
</gene>
<dbReference type="SUPFAM" id="SSF54786">
    <property type="entry name" value="YcfA/nrd intein domain"/>
    <property type="match status" value="1"/>
</dbReference>
<evidence type="ECO:0000313" key="9">
    <source>
        <dbReference type="Proteomes" id="UP000176244"/>
    </source>
</evidence>
<dbReference type="AlphaFoldDB" id="A0A1F2PLT1"/>
<keyword evidence="5" id="KW-0378">Hydrolase</keyword>
<keyword evidence="6" id="KW-0694">RNA-binding</keyword>
<evidence type="ECO:0000256" key="1">
    <source>
        <dbReference type="ARBA" id="ARBA00006620"/>
    </source>
</evidence>
<reference evidence="8 9" key="1">
    <citation type="submission" date="2015-09" db="EMBL/GenBank/DDBJ databases">
        <title>Genome sequence of Acetobacterium wieringae DSM 1911.</title>
        <authorList>
            <person name="Poehlein A."/>
            <person name="Bengelsdorf F.R."/>
            <person name="Schiel-Bengelsdorf B."/>
            <person name="Duerre P."/>
            <person name="Daniel R."/>
        </authorList>
    </citation>
    <scope>NUCLEOTIDE SEQUENCE [LARGE SCALE GENOMIC DNA]</scope>
    <source>
        <strain evidence="8 9">DSM 1911</strain>
    </source>
</reference>
<dbReference type="Gene3D" id="3.30.920.30">
    <property type="entry name" value="Hypothetical protein"/>
    <property type="match status" value="1"/>
</dbReference>
<proteinExistence type="inferred from homology"/>
<dbReference type="InterPro" id="IPR012933">
    <property type="entry name" value="HicA_mRNA_interferase"/>
</dbReference>
<evidence type="ECO:0000256" key="7">
    <source>
        <dbReference type="ARBA" id="ARBA00023016"/>
    </source>
</evidence>
<comment type="caution">
    <text evidence="8">The sequence shown here is derived from an EMBL/GenBank/DDBJ whole genome shotgun (WGS) entry which is preliminary data.</text>
</comment>
<evidence type="ECO:0000256" key="4">
    <source>
        <dbReference type="ARBA" id="ARBA00022759"/>
    </source>
</evidence>
<keyword evidence="3" id="KW-0540">Nuclease</keyword>
<organism evidence="8 9">
    <name type="scientific">Acetobacterium wieringae</name>
    <dbReference type="NCBI Taxonomy" id="52694"/>
    <lineage>
        <taxon>Bacteria</taxon>
        <taxon>Bacillati</taxon>
        <taxon>Bacillota</taxon>
        <taxon>Clostridia</taxon>
        <taxon>Eubacteriales</taxon>
        <taxon>Eubacteriaceae</taxon>
        <taxon>Acetobacterium</taxon>
    </lineage>
</organism>
<evidence type="ECO:0000313" key="8">
    <source>
        <dbReference type="EMBL" id="OFV71636.1"/>
    </source>
</evidence>
<dbReference type="RefSeq" id="WP_070370282.1">
    <property type="nucleotide sequence ID" value="NZ_LKEU01000018.1"/>
</dbReference>
<keyword evidence="7" id="KW-0346">Stress response</keyword>
<dbReference type="Proteomes" id="UP000176244">
    <property type="component" value="Unassembled WGS sequence"/>
</dbReference>
<dbReference type="GO" id="GO:0004519">
    <property type="term" value="F:endonuclease activity"/>
    <property type="evidence" value="ECO:0007669"/>
    <property type="project" value="UniProtKB-KW"/>
</dbReference>
<accession>A0A1F2PLT1</accession>
<dbReference type="InterPro" id="IPR038570">
    <property type="entry name" value="HicA_sf"/>
</dbReference>
<dbReference type="EMBL" id="LKEU01000018">
    <property type="protein sequence ID" value="OFV71636.1"/>
    <property type="molecule type" value="Genomic_DNA"/>
</dbReference>
<evidence type="ECO:0000256" key="3">
    <source>
        <dbReference type="ARBA" id="ARBA00022722"/>
    </source>
</evidence>